<name>A0A382Z4P9_9ZZZZ</name>
<dbReference type="InterPro" id="IPR022441">
    <property type="entry name" value="Para_beta_helix_rpt-2"/>
</dbReference>
<dbReference type="EMBL" id="UINC01181004">
    <property type="protein sequence ID" value="SVD90477.1"/>
    <property type="molecule type" value="Genomic_DNA"/>
</dbReference>
<dbReference type="InterPro" id="IPR011050">
    <property type="entry name" value="Pectin_lyase_fold/virulence"/>
</dbReference>
<dbReference type="InterPro" id="IPR039448">
    <property type="entry name" value="Beta_helix"/>
</dbReference>
<dbReference type="NCBIfam" id="TIGR03804">
    <property type="entry name" value="para_beta_helix"/>
    <property type="match status" value="1"/>
</dbReference>
<protein>
    <recommendedName>
        <fullName evidence="1">Right handed beta helix domain-containing protein</fullName>
    </recommendedName>
</protein>
<feature type="domain" description="Right handed beta helix" evidence="1">
    <location>
        <begin position="175"/>
        <end position="249"/>
    </location>
</feature>
<sequence length="259" mass="29246">YTGLRYSTWSQISTSAISENKLKAKIPDSRVYNRNDKSEYINISDAVDASSSSDVIELWPGKYKENVVINKQLTLLGSGASRTIIDARYLGSAIKLQSSSDYSVIENISVIRSKNTSSTCSSTTQYAGIDAYQSYNLKINNVRFIDNYAGFVGCYTYYLELSNSYVDSTPRTSKSWGIMIYNSHYNELKNNEITEHTDGIYAENTYYSKFSDNFIHNNTSDGMEYKYGHSSEFTNNTFYSNSANGIYFYRVTMSSATQG</sequence>
<gene>
    <name evidence="2" type="ORF">METZ01_LOCUS443331</name>
</gene>
<feature type="non-terminal residue" evidence="2">
    <location>
        <position position="1"/>
    </location>
</feature>
<dbReference type="SUPFAM" id="SSF51126">
    <property type="entry name" value="Pectin lyase-like"/>
    <property type="match status" value="1"/>
</dbReference>
<organism evidence="2">
    <name type="scientific">marine metagenome</name>
    <dbReference type="NCBI Taxonomy" id="408172"/>
    <lineage>
        <taxon>unclassified sequences</taxon>
        <taxon>metagenomes</taxon>
        <taxon>ecological metagenomes</taxon>
    </lineage>
</organism>
<proteinExistence type="predicted"/>
<evidence type="ECO:0000259" key="1">
    <source>
        <dbReference type="Pfam" id="PF13229"/>
    </source>
</evidence>
<dbReference type="Pfam" id="PF13229">
    <property type="entry name" value="Beta_helix"/>
    <property type="match status" value="1"/>
</dbReference>
<dbReference type="InterPro" id="IPR006626">
    <property type="entry name" value="PbH1"/>
</dbReference>
<reference evidence="2" key="1">
    <citation type="submission" date="2018-05" db="EMBL/GenBank/DDBJ databases">
        <authorList>
            <person name="Lanie J.A."/>
            <person name="Ng W.-L."/>
            <person name="Kazmierczak K.M."/>
            <person name="Andrzejewski T.M."/>
            <person name="Davidsen T.M."/>
            <person name="Wayne K.J."/>
            <person name="Tettelin H."/>
            <person name="Glass J.I."/>
            <person name="Rusch D."/>
            <person name="Podicherti R."/>
            <person name="Tsui H.-C.T."/>
            <person name="Winkler M.E."/>
        </authorList>
    </citation>
    <scope>NUCLEOTIDE SEQUENCE</scope>
</reference>
<dbReference type="InterPro" id="IPR012334">
    <property type="entry name" value="Pectin_lyas_fold"/>
</dbReference>
<dbReference type="SMART" id="SM00710">
    <property type="entry name" value="PbH1"/>
    <property type="match status" value="5"/>
</dbReference>
<accession>A0A382Z4P9</accession>
<feature type="non-terminal residue" evidence="2">
    <location>
        <position position="259"/>
    </location>
</feature>
<dbReference type="AlphaFoldDB" id="A0A382Z4P9"/>
<dbReference type="Gene3D" id="2.160.20.10">
    <property type="entry name" value="Single-stranded right-handed beta-helix, Pectin lyase-like"/>
    <property type="match status" value="1"/>
</dbReference>
<evidence type="ECO:0000313" key="2">
    <source>
        <dbReference type="EMBL" id="SVD90477.1"/>
    </source>
</evidence>